<dbReference type="PROSITE" id="PS00211">
    <property type="entry name" value="ABC_TRANSPORTER_1"/>
    <property type="match status" value="1"/>
</dbReference>
<feature type="transmembrane region" description="Helical" evidence="7">
    <location>
        <begin position="38"/>
        <end position="58"/>
    </location>
</feature>
<keyword evidence="2 7" id="KW-0812">Transmembrane</keyword>
<feature type="transmembrane region" description="Helical" evidence="7">
    <location>
        <begin position="265"/>
        <end position="284"/>
    </location>
</feature>
<dbReference type="EMBL" id="BSYI01000032">
    <property type="protein sequence ID" value="GMG84261.1"/>
    <property type="molecule type" value="Genomic_DNA"/>
</dbReference>
<evidence type="ECO:0000259" key="9">
    <source>
        <dbReference type="PROSITE" id="PS50929"/>
    </source>
</evidence>
<keyword evidence="3" id="KW-0547">Nucleotide-binding</keyword>
<organism evidence="10 11">
    <name type="scientific">Paralimibaculum aggregatum</name>
    <dbReference type="NCBI Taxonomy" id="3036245"/>
    <lineage>
        <taxon>Bacteria</taxon>
        <taxon>Pseudomonadati</taxon>
        <taxon>Pseudomonadota</taxon>
        <taxon>Alphaproteobacteria</taxon>
        <taxon>Rhodobacterales</taxon>
        <taxon>Paracoccaceae</taxon>
        <taxon>Paralimibaculum</taxon>
    </lineage>
</organism>
<dbReference type="Pfam" id="PF00005">
    <property type="entry name" value="ABC_tran"/>
    <property type="match status" value="1"/>
</dbReference>
<comment type="subcellular location">
    <subcellularLocation>
        <location evidence="1">Cell membrane</location>
        <topology evidence="1">Multi-pass membrane protein</topology>
    </subcellularLocation>
</comment>
<dbReference type="InterPro" id="IPR003593">
    <property type="entry name" value="AAA+_ATPase"/>
</dbReference>
<dbReference type="PROSITE" id="PS50929">
    <property type="entry name" value="ABC_TM1F"/>
    <property type="match status" value="1"/>
</dbReference>
<comment type="caution">
    <text evidence="10">The sequence shown here is derived from an EMBL/GenBank/DDBJ whole genome shotgun (WGS) entry which is preliminary data.</text>
</comment>
<evidence type="ECO:0000256" key="2">
    <source>
        <dbReference type="ARBA" id="ARBA00022692"/>
    </source>
</evidence>
<feature type="transmembrane region" description="Helical" evidence="7">
    <location>
        <begin position="163"/>
        <end position="179"/>
    </location>
</feature>
<dbReference type="SUPFAM" id="SSF52540">
    <property type="entry name" value="P-loop containing nucleoside triphosphate hydrolases"/>
    <property type="match status" value="1"/>
</dbReference>
<dbReference type="InterPro" id="IPR017871">
    <property type="entry name" value="ABC_transporter-like_CS"/>
</dbReference>
<dbReference type="InterPro" id="IPR036640">
    <property type="entry name" value="ABC1_TM_sf"/>
</dbReference>
<keyword evidence="6 7" id="KW-0472">Membrane</keyword>
<keyword evidence="5 7" id="KW-1133">Transmembrane helix</keyword>
<dbReference type="Gene3D" id="1.20.1560.10">
    <property type="entry name" value="ABC transporter type 1, transmembrane domain"/>
    <property type="match status" value="1"/>
</dbReference>
<evidence type="ECO:0000259" key="8">
    <source>
        <dbReference type="PROSITE" id="PS50893"/>
    </source>
</evidence>
<proteinExistence type="predicted"/>
<dbReference type="GO" id="GO:0005524">
    <property type="term" value="F:ATP binding"/>
    <property type="evidence" value="ECO:0007669"/>
    <property type="project" value="UniProtKB-KW"/>
</dbReference>
<evidence type="ECO:0000256" key="1">
    <source>
        <dbReference type="ARBA" id="ARBA00004651"/>
    </source>
</evidence>
<dbReference type="InterPro" id="IPR027417">
    <property type="entry name" value="P-loop_NTPase"/>
</dbReference>
<evidence type="ECO:0000313" key="11">
    <source>
        <dbReference type="Proteomes" id="UP001239909"/>
    </source>
</evidence>
<feature type="transmembrane region" description="Helical" evidence="7">
    <location>
        <begin position="185"/>
        <end position="204"/>
    </location>
</feature>
<dbReference type="InterPro" id="IPR039421">
    <property type="entry name" value="Type_1_exporter"/>
</dbReference>
<evidence type="ECO:0000256" key="6">
    <source>
        <dbReference type="ARBA" id="ARBA00023136"/>
    </source>
</evidence>
<evidence type="ECO:0000256" key="5">
    <source>
        <dbReference type="ARBA" id="ARBA00022989"/>
    </source>
</evidence>
<dbReference type="PANTHER" id="PTHR24221:SF203">
    <property type="entry name" value="ATP-BINDING_PERMEASE FUSION ABC TRANSPORTER-RELATED"/>
    <property type="match status" value="1"/>
</dbReference>
<dbReference type="Proteomes" id="UP001239909">
    <property type="component" value="Unassembled WGS sequence"/>
</dbReference>
<dbReference type="SMART" id="SM00382">
    <property type="entry name" value="AAA"/>
    <property type="match status" value="1"/>
</dbReference>
<dbReference type="PANTHER" id="PTHR24221">
    <property type="entry name" value="ATP-BINDING CASSETTE SUB-FAMILY B"/>
    <property type="match status" value="1"/>
</dbReference>
<dbReference type="Pfam" id="PF00664">
    <property type="entry name" value="ABC_membrane"/>
    <property type="match status" value="1"/>
</dbReference>
<evidence type="ECO:0000313" key="10">
    <source>
        <dbReference type="EMBL" id="GMG84261.1"/>
    </source>
</evidence>
<protein>
    <submittedName>
        <fullName evidence="10">ABC transporter ATP-binding protein</fullName>
    </submittedName>
</protein>
<dbReference type="RefSeq" id="WP_285673258.1">
    <property type="nucleotide sequence ID" value="NZ_BSYI01000032.1"/>
</dbReference>
<gene>
    <name evidence="10" type="ORF">LNKW23_34760</name>
</gene>
<evidence type="ECO:0000256" key="4">
    <source>
        <dbReference type="ARBA" id="ARBA00022840"/>
    </source>
</evidence>
<reference evidence="10 11" key="1">
    <citation type="submission" date="2023-04" db="EMBL/GenBank/DDBJ databases">
        <title>Marinoamorphus aggregata gen. nov., sp. Nov., isolate from tissue of brittle star Ophioplocus japonicus.</title>
        <authorList>
            <person name="Kawano K."/>
            <person name="Sawayama S."/>
            <person name="Nakagawa S."/>
        </authorList>
    </citation>
    <scope>NUCLEOTIDE SEQUENCE [LARGE SCALE GENOMIC DNA]</scope>
    <source>
        <strain evidence="10 11">NKW23</strain>
    </source>
</reference>
<feature type="transmembrane region" description="Helical" evidence="7">
    <location>
        <begin position="84"/>
        <end position="105"/>
    </location>
</feature>
<feature type="domain" description="ABC transmembrane type-1" evidence="9">
    <location>
        <begin position="41"/>
        <end position="328"/>
    </location>
</feature>
<keyword evidence="4 10" id="KW-0067">ATP-binding</keyword>
<keyword evidence="11" id="KW-1185">Reference proteome</keyword>
<accession>A0ABQ6LRX2</accession>
<name>A0ABQ6LRX2_9RHOB</name>
<sequence length="624" mass="68953">MFRFFETLIDPYQPYDETAEIPNRLIPFCRRFLYPARWVLLASMVLGLIFAISEALLLRFAGQLVDILTEAQPDRLWQDHGDTLLVMIAVVILVRPLSVIVESFVSGQGYYAPMGALVRWRTHRKMLRQSLSFFSDDFAGRVANKQLQLAPSLNDATHQLAQEMWYAGVYLLGAAVILAETDLRLVAPLALWFAGTVAVAVWFVPRITRAGKAVAEARSDLAGRIVDSYTNIQTVKLFAHAEREEEYAREAMEAFRWVFHAQTRLYTWLNIWLSALSILLIGGVVGYGVWLWSLGAISVGPIAAASALVMRLSGMVEWIMWSLSMLFQNIGTVQEGMEMVSKPLGLKDRPGAPALKLERGEIRFDHVTHQYGRDRRETGGAGGVADVSLTIRGGERVGLVGRSGAGKSTLVNLALRFFDPDDGRVLIDGQDLADCQQDSVRRQISMVTQDTALLHRSIRDNIAYGRPEATEAELWEAAAKVHADEFIPGLVDREGRRGLDAHVGERGVRLSGGQRQRIALARAVLKNAPILILDEATSALDSEVEAAIQEAMADLMAGKTVVAIAHRLSTIQSMDRIVVLDRGRIIEEGSHEALLETGGLYARLWKRQSGGFLAADLEAEPAAE</sequence>
<feature type="domain" description="ABC transporter" evidence="8">
    <location>
        <begin position="362"/>
        <end position="607"/>
    </location>
</feature>
<dbReference type="PROSITE" id="PS50893">
    <property type="entry name" value="ABC_TRANSPORTER_2"/>
    <property type="match status" value="1"/>
</dbReference>
<dbReference type="InterPro" id="IPR003439">
    <property type="entry name" value="ABC_transporter-like_ATP-bd"/>
</dbReference>
<evidence type="ECO:0000256" key="3">
    <source>
        <dbReference type="ARBA" id="ARBA00022741"/>
    </source>
</evidence>
<evidence type="ECO:0000256" key="7">
    <source>
        <dbReference type="SAM" id="Phobius"/>
    </source>
</evidence>
<dbReference type="InterPro" id="IPR011527">
    <property type="entry name" value="ABC1_TM_dom"/>
</dbReference>
<dbReference type="Gene3D" id="3.40.50.300">
    <property type="entry name" value="P-loop containing nucleotide triphosphate hydrolases"/>
    <property type="match status" value="1"/>
</dbReference>
<dbReference type="SUPFAM" id="SSF90123">
    <property type="entry name" value="ABC transporter transmembrane region"/>
    <property type="match status" value="1"/>
</dbReference>